<evidence type="ECO:0000259" key="7">
    <source>
        <dbReference type="Pfam" id="PF22725"/>
    </source>
</evidence>
<dbReference type="OrthoDB" id="2129491at2759"/>
<dbReference type="Gene3D" id="3.40.50.720">
    <property type="entry name" value="NAD(P)-binding Rossmann-like Domain"/>
    <property type="match status" value="1"/>
</dbReference>
<dbReference type="InterPro" id="IPR000683">
    <property type="entry name" value="Gfo/Idh/MocA-like_OxRdtase_N"/>
</dbReference>
<dbReference type="PANTHER" id="PTHR22604">
    <property type="entry name" value="OXIDOREDUCTASES"/>
    <property type="match status" value="1"/>
</dbReference>
<gene>
    <name evidence="8" type="ORF">DFQ27_007692</name>
</gene>
<organism evidence="8 9">
    <name type="scientific">Actinomortierella ambigua</name>
    <dbReference type="NCBI Taxonomy" id="1343610"/>
    <lineage>
        <taxon>Eukaryota</taxon>
        <taxon>Fungi</taxon>
        <taxon>Fungi incertae sedis</taxon>
        <taxon>Mucoromycota</taxon>
        <taxon>Mortierellomycotina</taxon>
        <taxon>Mortierellomycetes</taxon>
        <taxon>Mortierellales</taxon>
        <taxon>Mortierellaceae</taxon>
        <taxon>Actinomortierella</taxon>
    </lineage>
</organism>
<dbReference type="EC" id="1.1.1.179" evidence="3"/>
<dbReference type="Pfam" id="PF22725">
    <property type="entry name" value="GFO_IDH_MocA_C3"/>
    <property type="match status" value="1"/>
</dbReference>
<evidence type="ECO:0000313" key="8">
    <source>
        <dbReference type="EMBL" id="KAG0253081.1"/>
    </source>
</evidence>
<dbReference type="EMBL" id="JAAAJB010000610">
    <property type="protein sequence ID" value="KAG0253081.1"/>
    <property type="molecule type" value="Genomic_DNA"/>
</dbReference>
<feature type="domain" description="Gfo/Idh/MocA-like oxidoreductase N-terminal" evidence="6">
    <location>
        <begin position="26"/>
        <end position="143"/>
    </location>
</feature>
<comment type="catalytic activity">
    <reaction evidence="5">
        <text>D-xylose + NADP(+) = D-xylono-1,5-lactone + NADPH + H(+)</text>
        <dbReference type="Rhea" id="RHEA:22000"/>
        <dbReference type="ChEBI" id="CHEBI:15378"/>
        <dbReference type="ChEBI" id="CHEBI:15867"/>
        <dbReference type="ChEBI" id="CHEBI:53455"/>
        <dbReference type="ChEBI" id="CHEBI:57783"/>
        <dbReference type="ChEBI" id="CHEBI:58349"/>
        <dbReference type="EC" id="1.1.1.179"/>
    </reaction>
</comment>
<evidence type="ECO:0000256" key="3">
    <source>
        <dbReference type="ARBA" id="ARBA00038984"/>
    </source>
</evidence>
<dbReference type="SUPFAM" id="SSF51735">
    <property type="entry name" value="NAD(P)-binding Rossmann-fold domains"/>
    <property type="match status" value="1"/>
</dbReference>
<keyword evidence="2" id="KW-0560">Oxidoreductase</keyword>
<proteinExistence type="inferred from homology"/>
<evidence type="ECO:0000256" key="5">
    <source>
        <dbReference type="ARBA" id="ARBA00049233"/>
    </source>
</evidence>
<dbReference type="InterPro" id="IPR050984">
    <property type="entry name" value="Gfo/Idh/MocA_domain"/>
</dbReference>
<reference evidence="8" key="1">
    <citation type="journal article" date="2020" name="Fungal Divers.">
        <title>Resolving the Mortierellaceae phylogeny through synthesis of multi-gene phylogenetics and phylogenomics.</title>
        <authorList>
            <person name="Vandepol N."/>
            <person name="Liber J."/>
            <person name="Desiro A."/>
            <person name="Na H."/>
            <person name="Kennedy M."/>
            <person name="Barry K."/>
            <person name="Grigoriev I.V."/>
            <person name="Miller A.N."/>
            <person name="O'Donnell K."/>
            <person name="Stajich J.E."/>
            <person name="Bonito G."/>
        </authorList>
    </citation>
    <scope>NUCLEOTIDE SEQUENCE</scope>
    <source>
        <strain evidence="8">BC1065</strain>
    </source>
</reference>
<dbReference type="PANTHER" id="PTHR22604:SF105">
    <property type="entry name" value="TRANS-1,2-DIHYDROBENZENE-1,2-DIOL DEHYDROGENASE"/>
    <property type="match status" value="1"/>
</dbReference>
<evidence type="ECO:0000256" key="4">
    <source>
        <dbReference type="ARBA" id="ARBA00042988"/>
    </source>
</evidence>
<dbReference type="InterPro" id="IPR036291">
    <property type="entry name" value="NAD(P)-bd_dom_sf"/>
</dbReference>
<protein>
    <recommendedName>
        <fullName evidence="3">D-xylose 1-dehydrogenase (NADP(+), D-xylono-1,5-lactone-forming)</fullName>
        <ecNumber evidence="3">1.1.1.179</ecNumber>
    </recommendedName>
    <alternativeName>
        <fullName evidence="4">D-xylose-NADP dehydrogenase</fullName>
    </alternativeName>
</protein>
<dbReference type="Proteomes" id="UP000807716">
    <property type="component" value="Unassembled WGS sequence"/>
</dbReference>
<accession>A0A9P6TZR5</accession>
<name>A0A9P6TZR5_9FUNG</name>
<dbReference type="InterPro" id="IPR055170">
    <property type="entry name" value="GFO_IDH_MocA-like_dom"/>
</dbReference>
<feature type="domain" description="GFO/IDH/MocA-like oxidoreductase" evidence="7">
    <location>
        <begin position="181"/>
        <end position="260"/>
    </location>
</feature>
<dbReference type="Gene3D" id="3.30.360.10">
    <property type="entry name" value="Dihydrodipicolinate Reductase, domain 2"/>
    <property type="match status" value="1"/>
</dbReference>
<dbReference type="GO" id="GO:0047837">
    <property type="term" value="F:D-xylose 1-dehydrogenase (NADP+) activity"/>
    <property type="evidence" value="ECO:0007669"/>
    <property type="project" value="UniProtKB-EC"/>
</dbReference>
<evidence type="ECO:0000256" key="1">
    <source>
        <dbReference type="ARBA" id="ARBA00010928"/>
    </source>
</evidence>
<evidence type="ECO:0000256" key="2">
    <source>
        <dbReference type="ARBA" id="ARBA00023002"/>
    </source>
</evidence>
<sequence length="371" mass="41707">MSSPGLFARYSISNPATSVVKDSNALRIGILGAARITPNSLILPARTLSSIVVVSVAARDHAKAIEYAKKWDIPTTHASYQELIDDPTIDCIYNPLPNSLHFAWTKLALEAGKHVLLEKPATSNADQARELFALAKAKDLVLLEAFHYRFHPASLYFRDLVLNHAKDNKHPIQKITAILTFFSIYPATDIRYQYDLAGGALMDMGSYTINAIRYFTDSNVESIEETLPTSIKPNLDGRFEAVLRLENGATAEIIAALNNPWLEWRSWQEITPRIVVETDDKIFTYGVYILPGGYHYLTVKDKKTGKTENLPKQYQDGHQTYQYQLRAFVEAVRKGGYEHSDIPGWVTGEDSITNMAIIDSLYKHANMKLRV</sequence>
<comment type="caution">
    <text evidence="8">The sequence shown here is derived from an EMBL/GenBank/DDBJ whole genome shotgun (WGS) entry which is preliminary data.</text>
</comment>
<keyword evidence="9" id="KW-1185">Reference proteome</keyword>
<evidence type="ECO:0000259" key="6">
    <source>
        <dbReference type="Pfam" id="PF01408"/>
    </source>
</evidence>
<dbReference type="AlphaFoldDB" id="A0A9P6TZR5"/>
<comment type="similarity">
    <text evidence="1">Belongs to the Gfo/Idh/MocA family.</text>
</comment>
<dbReference type="GO" id="GO:0000166">
    <property type="term" value="F:nucleotide binding"/>
    <property type="evidence" value="ECO:0007669"/>
    <property type="project" value="InterPro"/>
</dbReference>
<dbReference type="SUPFAM" id="SSF55347">
    <property type="entry name" value="Glyceraldehyde-3-phosphate dehydrogenase-like, C-terminal domain"/>
    <property type="match status" value="1"/>
</dbReference>
<evidence type="ECO:0000313" key="9">
    <source>
        <dbReference type="Proteomes" id="UP000807716"/>
    </source>
</evidence>
<dbReference type="Pfam" id="PF01408">
    <property type="entry name" value="GFO_IDH_MocA"/>
    <property type="match status" value="1"/>
</dbReference>